<protein>
    <submittedName>
        <fullName evidence="2">Uncharacterized protein</fullName>
    </submittedName>
</protein>
<evidence type="ECO:0000313" key="2">
    <source>
        <dbReference type="EMBL" id="GAA5104407.1"/>
    </source>
</evidence>
<dbReference type="Proteomes" id="UP001500171">
    <property type="component" value="Unassembled WGS sequence"/>
</dbReference>
<name>A0ABP9MYJ1_9GAMM</name>
<dbReference type="EMBL" id="BAABHY010000001">
    <property type="protein sequence ID" value="GAA5104407.1"/>
    <property type="molecule type" value="Genomic_DNA"/>
</dbReference>
<comment type="caution">
    <text evidence="2">The sequence shown here is derived from an EMBL/GenBank/DDBJ whole genome shotgun (WGS) entry which is preliminary data.</text>
</comment>
<evidence type="ECO:0000256" key="1">
    <source>
        <dbReference type="SAM" id="Coils"/>
    </source>
</evidence>
<dbReference type="RefSeq" id="WP_345487812.1">
    <property type="nucleotide sequence ID" value="NZ_BAABHY010000001.1"/>
</dbReference>
<sequence>MQQENAFVDRFAIRRLIFVNSAAYAYTEIRIDQHTALFGRNNLGKTSMLNALKLFLLPEINFRQCDRKFGFKGANGKQYEGPESYQYYFPEDRSFIILEAENIHGPFCLILHRGSSELSYGRMAVPINYDEIRCLFWDLYHSDNEGLGSPLESLSLKGILSQLWTHKAEPLGDVKILKERLFSENRIDPFHSRYCLLPFRHGGTPKEIEAWRQLIHLAFDISAKDDKTLPTAIATIIEGEKKRSEEQVSVDFAEILDGYHALKVNSNRLQKIQNALPEWLELDNLYEQYKHDTKHLAQQCYNQIEALNISINTNGQKLKHALEAQNNAKNKEKHANQRYTELTNKLHQTQGELKSERKILDDITQRIKLIKKIKDEYPGTFSNNEIIELLQEHITEQSTLLDTLRNDNKRQERMMFLIEEQKSLQANREQYKILLESEQPLLLETLKPETARLLYNLNHGFADIQMRLNEKQAESIEAFADLFTIDQQGIWFLEQQLLKTVSSFDKKQNKELLQKKLLETEQDITRNDKELHELKRQGTDSKEIIKQKQDTAKNRLIKTKEDIERIKAEETYQKDYKKYTQQVETVEEVLKALSAESEKIQEQIILLKKETARSDDVVNTLKEQQRNNNVFHDQLNQVKEVTAPSIQLLFSQLEAEQCELTHDAVAKTRSQAEHLKECSESIQELLSNLLKADIIENTENAGFKGSYTYQEIKNFHQSLKLCFDNLSAEQQNQQDRIIAHNKETAIKIDELRSAASQIHTFEKELNQQFLAYSVSNLAAIKVKFSLHPRFEVLMREMEKINFHNNENLYDETLYNHLNDFCEEFFKRSTNSTPTLRMELIIQKVIYCYLLEGHEKFSEKEQSNGTTTMVNCLLLSILLKRLLRNDASISIPLVMDEMGSLDRENLKTATYIAESHGFYLFGASPDISSEIVSAVGHYISLGAFKATKSYHADRLVIYHGKCESLTSTNEITSESVGNE</sequence>
<reference evidence="3" key="1">
    <citation type="journal article" date="2019" name="Int. J. Syst. Evol. Microbiol.">
        <title>The Global Catalogue of Microorganisms (GCM) 10K type strain sequencing project: providing services to taxonomists for standard genome sequencing and annotation.</title>
        <authorList>
            <consortium name="The Broad Institute Genomics Platform"/>
            <consortium name="The Broad Institute Genome Sequencing Center for Infectious Disease"/>
            <person name="Wu L."/>
            <person name="Ma J."/>
        </authorList>
    </citation>
    <scope>NUCLEOTIDE SEQUENCE [LARGE SCALE GENOMIC DNA]</scope>
    <source>
        <strain evidence="3">JCM 18050</strain>
    </source>
</reference>
<accession>A0ABP9MYJ1</accession>
<evidence type="ECO:0000313" key="3">
    <source>
        <dbReference type="Proteomes" id="UP001500171"/>
    </source>
</evidence>
<gene>
    <name evidence="2" type="ORF">GCM10023211_02000</name>
</gene>
<organism evidence="2 3">
    <name type="scientific">Orbus sasakiae</name>
    <dbReference type="NCBI Taxonomy" id="1078475"/>
    <lineage>
        <taxon>Bacteria</taxon>
        <taxon>Pseudomonadati</taxon>
        <taxon>Pseudomonadota</taxon>
        <taxon>Gammaproteobacteria</taxon>
        <taxon>Orbales</taxon>
        <taxon>Orbaceae</taxon>
        <taxon>Orbus</taxon>
    </lineage>
</organism>
<proteinExistence type="predicted"/>
<keyword evidence="3" id="KW-1185">Reference proteome</keyword>
<keyword evidence="1" id="KW-0175">Coiled coil</keyword>
<feature type="coiled-coil region" evidence="1">
    <location>
        <begin position="517"/>
        <end position="610"/>
    </location>
</feature>